<keyword evidence="4 5" id="KW-0472">Membrane</keyword>
<feature type="transmembrane region" description="Helical" evidence="5">
    <location>
        <begin position="311"/>
        <end position="336"/>
    </location>
</feature>
<dbReference type="PROSITE" id="PS50234">
    <property type="entry name" value="VWFA"/>
    <property type="match status" value="1"/>
</dbReference>
<dbReference type="InterPro" id="IPR036465">
    <property type="entry name" value="vWFA_dom_sf"/>
</dbReference>
<evidence type="ECO:0000256" key="5">
    <source>
        <dbReference type="SAM" id="Phobius"/>
    </source>
</evidence>
<dbReference type="RefSeq" id="WP_124397831.1">
    <property type="nucleotide sequence ID" value="NZ_BHZE01000010.1"/>
</dbReference>
<dbReference type="SMART" id="SM00327">
    <property type="entry name" value="VWA"/>
    <property type="match status" value="1"/>
</dbReference>
<keyword evidence="8" id="KW-1185">Reference proteome</keyword>
<evidence type="ECO:0000256" key="3">
    <source>
        <dbReference type="ARBA" id="ARBA00022989"/>
    </source>
</evidence>
<dbReference type="PANTHER" id="PTHR22550:SF5">
    <property type="entry name" value="LEUCINE ZIPPER PROTEIN 4"/>
    <property type="match status" value="1"/>
</dbReference>
<dbReference type="Proteomes" id="UP000286715">
    <property type="component" value="Unassembled WGS sequence"/>
</dbReference>
<gene>
    <name evidence="7" type="primary">batB</name>
    <name evidence="7" type="ORF">JCM31826_12480</name>
</gene>
<dbReference type="PANTHER" id="PTHR22550">
    <property type="entry name" value="SPORE GERMINATION PROTEIN"/>
    <property type="match status" value="1"/>
</dbReference>
<feature type="domain" description="VWFA" evidence="6">
    <location>
        <begin position="93"/>
        <end position="291"/>
    </location>
</feature>
<dbReference type="OrthoDB" id="6206554at2"/>
<sequence length="338" mass="38686">MNIEFQHIEYVIYGILFALVLFTLSGILINKFKKLSRKIVENIFYEKIFKYYDYKRITSKYILKFFILILLFLSAANPREYTTTRKKESSSCEIIFCLDISNSMLADDISPNRLEFSRQIILNVLKNIQDDKVGLVVYAGTSALLQPMTSDLENVYSLVKNVNTDYILTQGTNIEEALERSISLFNPSSSADKILILLTDGEEHEGQMKRILENLRELNVKLFIVGVGTVVGGPIPVSSNFGKDYKRDKYGNVVITKLNENNLKELAKQLDGLYLHSKSTSQISSILLQEIDKAKRIETERNIQSGYSSLYYIPLIGACILLLIDLIVFDYLYFILKK</sequence>
<feature type="transmembrane region" description="Helical" evidence="5">
    <location>
        <begin position="12"/>
        <end position="29"/>
    </location>
</feature>
<organism evidence="7 8">
    <name type="scientific">Thermaurantimonas aggregans</name>
    <dbReference type="NCBI Taxonomy" id="2173829"/>
    <lineage>
        <taxon>Bacteria</taxon>
        <taxon>Pseudomonadati</taxon>
        <taxon>Bacteroidota</taxon>
        <taxon>Flavobacteriia</taxon>
        <taxon>Flavobacteriales</taxon>
        <taxon>Schleiferiaceae</taxon>
        <taxon>Thermaurantimonas</taxon>
    </lineage>
</organism>
<proteinExistence type="predicted"/>
<dbReference type="EMBL" id="BHZE01000010">
    <property type="protein sequence ID" value="GCD77766.1"/>
    <property type="molecule type" value="Genomic_DNA"/>
</dbReference>
<dbReference type="InterPro" id="IPR002035">
    <property type="entry name" value="VWF_A"/>
</dbReference>
<evidence type="ECO:0000259" key="6">
    <source>
        <dbReference type="PROSITE" id="PS50234"/>
    </source>
</evidence>
<keyword evidence="1" id="KW-1003">Cell membrane</keyword>
<evidence type="ECO:0000313" key="8">
    <source>
        <dbReference type="Proteomes" id="UP000286715"/>
    </source>
</evidence>
<evidence type="ECO:0000313" key="7">
    <source>
        <dbReference type="EMBL" id="GCD77766.1"/>
    </source>
</evidence>
<reference evidence="7 8" key="1">
    <citation type="submission" date="2018-11" db="EMBL/GenBank/DDBJ databases">
        <title>Schleiferia aggregans sp. nov., a moderately thermophilic heterotrophic bacterium isolated from microbial mats at a terrestrial hot spring.</title>
        <authorList>
            <person name="Iino T."/>
            <person name="Ohkuma M."/>
            <person name="Haruta S."/>
        </authorList>
    </citation>
    <scope>NUCLEOTIDE SEQUENCE [LARGE SCALE GENOMIC DNA]</scope>
    <source>
        <strain evidence="7 8">LA</strain>
    </source>
</reference>
<dbReference type="Pfam" id="PF13519">
    <property type="entry name" value="VWA_2"/>
    <property type="match status" value="1"/>
</dbReference>
<dbReference type="Gene3D" id="3.40.50.410">
    <property type="entry name" value="von Willebrand factor, type A domain"/>
    <property type="match status" value="1"/>
</dbReference>
<evidence type="ECO:0000256" key="1">
    <source>
        <dbReference type="ARBA" id="ARBA00022475"/>
    </source>
</evidence>
<accession>A0A401XL68</accession>
<dbReference type="SUPFAM" id="SSF53300">
    <property type="entry name" value="vWA-like"/>
    <property type="match status" value="1"/>
</dbReference>
<comment type="caution">
    <text evidence="7">The sequence shown here is derived from an EMBL/GenBank/DDBJ whole genome shotgun (WGS) entry which is preliminary data.</text>
</comment>
<name>A0A401XL68_9FLAO</name>
<protein>
    <submittedName>
        <fullName evidence="7">BatB protein</fullName>
    </submittedName>
</protein>
<keyword evidence="2 5" id="KW-0812">Transmembrane</keyword>
<keyword evidence="3 5" id="KW-1133">Transmembrane helix</keyword>
<dbReference type="InterPro" id="IPR050768">
    <property type="entry name" value="UPF0353/GerABKA_families"/>
</dbReference>
<evidence type="ECO:0000256" key="4">
    <source>
        <dbReference type="ARBA" id="ARBA00023136"/>
    </source>
</evidence>
<evidence type="ECO:0000256" key="2">
    <source>
        <dbReference type="ARBA" id="ARBA00022692"/>
    </source>
</evidence>
<feature type="transmembrane region" description="Helical" evidence="5">
    <location>
        <begin position="61"/>
        <end position="78"/>
    </location>
</feature>
<dbReference type="AlphaFoldDB" id="A0A401XL68"/>